<protein>
    <submittedName>
        <fullName evidence="2">Plant organelle RNA recognition domain</fullName>
    </submittedName>
</protein>
<comment type="caution">
    <text evidence="2">The sequence shown here is derived from an EMBL/GenBank/DDBJ whole genome shotgun (WGS) entry which is preliminary data.</text>
</comment>
<dbReference type="InterPro" id="IPR021099">
    <property type="entry name" value="PORR_domain"/>
</dbReference>
<dbReference type="PANTHER" id="PTHR31476:SF6">
    <property type="entry name" value="EMB|CAB68190.1"/>
    <property type="match status" value="1"/>
</dbReference>
<sequence>MKDEVLDEVVAAEREVRPASILVSIINCGCLPVYHLSRHRRLLGLPDDLKLSTFVRRYPNIFYETYNLDSGGTSVPWYCLTPEAFSLYQEEVNIHWCNQKDLLGRLCKLAHAHQGKDASYVSDKRIVGVFHELLHLTVQKKTERRYVSNLRKPLSLPQKFTKVFERHPGIFYISKKNDTQTVVLREAYAGQLLTQKHPLVDLREKFANMMREGLVAHSQGLYKKPNRSWSGSNVD</sequence>
<keyword evidence="3" id="KW-1185">Reference proteome</keyword>
<dbReference type="PANTHER" id="PTHR31476">
    <property type="entry name" value="PROTEIN WHAT'S THIS FACTOR 1 HOMOLOG, CHLOROPLASTIC"/>
    <property type="match status" value="1"/>
</dbReference>
<proteinExistence type="predicted"/>
<evidence type="ECO:0000313" key="3">
    <source>
        <dbReference type="Proteomes" id="UP001370490"/>
    </source>
</evidence>
<evidence type="ECO:0000313" key="2">
    <source>
        <dbReference type="EMBL" id="KAK6919104.1"/>
    </source>
</evidence>
<name>A0AAN8URC4_9MAGN</name>
<accession>A0AAN8URC4</accession>
<dbReference type="GO" id="GO:0003723">
    <property type="term" value="F:RNA binding"/>
    <property type="evidence" value="ECO:0007669"/>
    <property type="project" value="InterPro"/>
</dbReference>
<dbReference type="EMBL" id="JBAMMX010000022">
    <property type="protein sequence ID" value="KAK6919104.1"/>
    <property type="molecule type" value="Genomic_DNA"/>
</dbReference>
<feature type="domain" description="PORR" evidence="1">
    <location>
        <begin position="115"/>
        <end position="213"/>
    </location>
</feature>
<feature type="domain" description="PORR" evidence="1">
    <location>
        <begin position="2"/>
        <end position="109"/>
    </location>
</feature>
<evidence type="ECO:0000259" key="1">
    <source>
        <dbReference type="Pfam" id="PF11955"/>
    </source>
</evidence>
<reference evidence="2 3" key="1">
    <citation type="submission" date="2023-12" db="EMBL/GenBank/DDBJ databases">
        <title>A high-quality genome assembly for Dillenia turbinata (Dilleniales).</title>
        <authorList>
            <person name="Chanderbali A."/>
        </authorList>
    </citation>
    <scope>NUCLEOTIDE SEQUENCE [LARGE SCALE GENOMIC DNA]</scope>
    <source>
        <strain evidence="2">LSX21</strain>
        <tissue evidence="2">Leaf</tissue>
    </source>
</reference>
<organism evidence="2 3">
    <name type="scientific">Dillenia turbinata</name>
    <dbReference type="NCBI Taxonomy" id="194707"/>
    <lineage>
        <taxon>Eukaryota</taxon>
        <taxon>Viridiplantae</taxon>
        <taxon>Streptophyta</taxon>
        <taxon>Embryophyta</taxon>
        <taxon>Tracheophyta</taxon>
        <taxon>Spermatophyta</taxon>
        <taxon>Magnoliopsida</taxon>
        <taxon>eudicotyledons</taxon>
        <taxon>Gunneridae</taxon>
        <taxon>Pentapetalae</taxon>
        <taxon>Dilleniales</taxon>
        <taxon>Dilleniaceae</taxon>
        <taxon>Dillenia</taxon>
    </lineage>
</organism>
<dbReference type="Pfam" id="PF11955">
    <property type="entry name" value="PORR"/>
    <property type="match status" value="2"/>
</dbReference>
<dbReference type="AlphaFoldDB" id="A0AAN8URC4"/>
<gene>
    <name evidence="2" type="ORF">RJ641_017526</name>
</gene>
<dbReference type="InterPro" id="IPR045040">
    <property type="entry name" value="PORR_fam"/>
</dbReference>
<dbReference type="Proteomes" id="UP001370490">
    <property type="component" value="Unassembled WGS sequence"/>
</dbReference>